<dbReference type="STRING" id="36842.SAMN02194393_04900"/>
<evidence type="ECO:0000313" key="2">
    <source>
        <dbReference type="EMBL" id="SKC88519.1"/>
    </source>
</evidence>
<dbReference type="InterPro" id="IPR014710">
    <property type="entry name" value="RmlC-like_jellyroll"/>
</dbReference>
<name>A0A1T5MKY0_9FIRM</name>
<dbReference type="RefSeq" id="WP_079495459.1">
    <property type="nucleotide sequence ID" value="NZ_FUZT01000017.1"/>
</dbReference>
<dbReference type="SUPFAM" id="SSF51182">
    <property type="entry name" value="RmlC-like cupins"/>
    <property type="match status" value="1"/>
</dbReference>
<feature type="domain" description="(S)-ureidoglycine aminohydrolase cupin" evidence="1">
    <location>
        <begin position="20"/>
        <end position="81"/>
    </location>
</feature>
<protein>
    <recommendedName>
        <fullName evidence="1">(S)-ureidoglycine aminohydrolase cupin domain-containing protein</fullName>
    </recommendedName>
</protein>
<dbReference type="Pfam" id="PF05899">
    <property type="entry name" value="Cupin_3"/>
    <property type="match status" value="1"/>
</dbReference>
<gene>
    <name evidence="2" type="ORF">SAMN02194393_04900</name>
</gene>
<dbReference type="AlphaFoldDB" id="A0A1T5MKY0"/>
<keyword evidence="3" id="KW-1185">Reference proteome</keyword>
<accession>A0A1T5MKY0</accession>
<dbReference type="InterPro" id="IPR008579">
    <property type="entry name" value="UGlyAH_Cupin_dom"/>
</dbReference>
<reference evidence="2 3" key="1">
    <citation type="submission" date="2017-02" db="EMBL/GenBank/DDBJ databases">
        <authorList>
            <person name="Peterson S.W."/>
        </authorList>
    </citation>
    <scope>NUCLEOTIDE SEQUENCE [LARGE SCALE GENOMIC DNA]</scope>
    <source>
        <strain evidence="2 3">M1</strain>
    </source>
</reference>
<dbReference type="InterPro" id="IPR011051">
    <property type="entry name" value="RmlC_Cupin_sf"/>
</dbReference>
<evidence type="ECO:0000259" key="1">
    <source>
        <dbReference type="Pfam" id="PF05899"/>
    </source>
</evidence>
<evidence type="ECO:0000313" key="3">
    <source>
        <dbReference type="Proteomes" id="UP000190285"/>
    </source>
</evidence>
<dbReference type="EMBL" id="FUZT01000017">
    <property type="protein sequence ID" value="SKC88519.1"/>
    <property type="molecule type" value="Genomic_DNA"/>
</dbReference>
<dbReference type="PANTHER" id="PTHR33271">
    <property type="entry name" value="OS04G0445200 PROTEIN"/>
    <property type="match status" value="1"/>
</dbReference>
<dbReference type="Proteomes" id="UP000190285">
    <property type="component" value="Unassembled WGS sequence"/>
</dbReference>
<dbReference type="Gene3D" id="2.60.120.10">
    <property type="entry name" value="Jelly Rolls"/>
    <property type="match status" value="1"/>
</dbReference>
<proteinExistence type="predicted"/>
<organism evidence="2 3">
    <name type="scientific">Maledivibacter halophilus</name>
    <dbReference type="NCBI Taxonomy" id="36842"/>
    <lineage>
        <taxon>Bacteria</taxon>
        <taxon>Bacillati</taxon>
        <taxon>Bacillota</taxon>
        <taxon>Clostridia</taxon>
        <taxon>Peptostreptococcales</taxon>
        <taxon>Caminicellaceae</taxon>
        <taxon>Maledivibacter</taxon>
    </lineage>
</organism>
<dbReference type="PANTHER" id="PTHR33271:SF22">
    <property type="entry name" value="OS04G0445200 PROTEIN"/>
    <property type="match status" value="1"/>
</dbReference>
<sequence>MDIFVRRALQEECEYMQWADTWESDCTKFDYYYETDETCLITKGSATVKYDGKEVSLGEGDLAVFPKGLKCTWIVHTPIKKFLRN</sequence>
<dbReference type="OrthoDB" id="9799053at2"/>